<proteinExistence type="predicted"/>
<protein>
    <submittedName>
        <fullName evidence="1">Integrator complex subunit 4</fullName>
    </submittedName>
</protein>
<comment type="caution">
    <text evidence="1">The sequence shown here is derived from an EMBL/GenBank/DDBJ whole genome shotgun (WGS) entry which is preliminary data.</text>
</comment>
<dbReference type="EMBL" id="SBIQ01000153">
    <property type="protein sequence ID" value="KAF7682942.1"/>
    <property type="molecule type" value="Genomic_DNA"/>
</dbReference>
<dbReference type="SUPFAM" id="SSF48371">
    <property type="entry name" value="ARM repeat"/>
    <property type="match status" value="1"/>
</dbReference>
<gene>
    <name evidence="1" type="primary">Ints4</name>
    <name evidence="1" type="ORF">TCON_1846</name>
</gene>
<keyword evidence="2" id="KW-1185">Reference proteome</keyword>
<sequence length="606" mass="71132">MQSNIHNCLSHNKLDMDVITGNVRNIDEYLTCNLHCNELIIVDYLNYFVVHKIEIPMKEEYLKHENSRIRKLAYKLWKNKSKKEVINDPSCMIQAISIKESKNIELLLKHTYMKQTKLAALCKLTEPNFLKNIQQHQKHKIFNRVCKMITDSSLNIRITVAKALKNFTGLKKEIIMRALNKGKTNSSNGAIVYGLDDENHLVRINTIISLFHLTIYDDIVGAASEFLIDSLNDEIEEVRKVASLYLKQLTTKYRLIISPTMLKLIICSLSDTNLDVKYNLYDVIANTRHEESSIAQALNSFQQELKRDINFKKVLEKISRLAENNIEVLEKLEEFAFSKANTLIIEREPSIGDKHYLAKLVVIRELIKYRDIEIPKYMKNHFLYLEIKKSSSDTIKFENEGIFYEFLKENINHILDKISEIFKVNEIVKNREYLLKYVNNYKSLFNNPKTDTHLFYCYLYNAIKHFIYGNIIPLNLINYMFDYGNNNYNFEKEDGGIILDNIKTNINQKDFSVRYLWYIFNVPSTIICLNKMPIQFTVRILKIHCSKDIYFRINEKGKNIFSYYLISNSFKIVLNEKNLSEIETAIVRKTEMGDVLLSVKKTIQIN</sequence>
<dbReference type="InterPro" id="IPR011989">
    <property type="entry name" value="ARM-like"/>
</dbReference>
<evidence type="ECO:0000313" key="2">
    <source>
        <dbReference type="Proteomes" id="UP001516464"/>
    </source>
</evidence>
<name>A0ABQ7HXS0_9MICR</name>
<reference evidence="1 2" key="1">
    <citation type="submission" date="2019-01" db="EMBL/GenBank/DDBJ databases">
        <title>Genomes sequencing and comparative genomics of infectious freshwater microsporidia, Cucumispora dikerogammari and Thelohania contejeani.</title>
        <authorList>
            <person name="Cormier A."/>
            <person name="Giraud I."/>
            <person name="Wattier R."/>
            <person name="Teixeira M."/>
            <person name="Grandjean F."/>
            <person name="Rigaud T."/>
            <person name="Cordaux R."/>
        </authorList>
    </citation>
    <scope>NUCLEOTIDE SEQUENCE [LARGE SCALE GENOMIC DNA]</scope>
    <source>
        <strain evidence="1">T1</strain>
        <tissue evidence="1">Spores</tissue>
    </source>
</reference>
<organism evidence="1 2">
    <name type="scientific">Astathelohania contejeani</name>
    <dbReference type="NCBI Taxonomy" id="164912"/>
    <lineage>
        <taxon>Eukaryota</taxon>
        <taxon>Fungi</taxon>
        <taxon>Fungi incertae sedis</taxon>
        <taxon>Microsporidia</taxon>
        <taxon>Astathelohaniidae</taxon>
        <taxon>Astathelohania</taxon>
    </lineage>
</organism>
<accession>A0ABQ7HXS0</accession>
<dbReference type="PANTHER" id="PTHR20938:SF0">
    <property type="entry name" value="INTEGRATOR COMPLEX SUBUNIT 4"/>
    <property type="match status" value="1"/>
</dbReference>
<dbReference type="Proteomes" id="UP001516464">
    <property type="component" value="Unassembled WGS sequence"/>
</dbReference>
<evidence type="ECO:0000313" key="1">
    <source>
        <dbReference type="EMBL" id="KAF7682942.1"/>
    </source>
</evidence>
<dbReference type="PANTHER" id="PTHR20938">
    <property type="entry name" value="INTEGRATOR COMPLEX SUBUNIT 4"/>
    <property type="match status" value="1"/>
</dbReference>
<dbReference type="Gene3D" id="1.25.10.10">
    <property type="entry name" value="Leucine-rich Repeat Variant"/>
    <property type="match status" value="1"/>
</dbReference>
<dbReference type="InterPro" id="IPR016024">
    <property type="entry name" value="ARM-type_fold"/>
</dbReference>